<dbReference type="Pfam" id="PF07875">
    <property type="entry name" value="Coat_F"/>
    <property type="match status" value="1"/>
</dbReference>
<organism evidence="3 4">
    <name type="scientific">Tissierella carlieri</name>
    <dbReference type="NCBI Taxonomy" id="689904"/>
    <lineage>
        <taxon>Bacteria</taxon>
        <taxon>Bacillati</taxon>
        <taxon>Bacillota</taxon>
        <taxon>Tissierellia</taxon>
        <taxon>Tissierellales</taxon>
        <taxon>Tissierellaceae</taxon>
        <taxon>Tissierella</taxon>
    </lineage>
</organism>
<feature type="coiled-coil region" evidence="1">
    <location>
        <begin position="31"/>
        <end position="58"/>
    </location>
</feature>
<dbReference type="InterPro" id="IPR012851">
    <property type="entry name" value="Spore_coat_CotF-like"/>
</dbReference>
<dbReference type="InterPro" id="IPR012347">
    <property type="entry name" value="Ferritin-like"/>
</dbReference>
<keyword evidence="3" id="KW-0167">Capsid protein</keyword>
<keyword evidence="4" id="KW-1185">Reference proteome</keyword>
<protein>
    <submittedName>
        <fullName evidence="3">Spore coat protein</fullName>
    </submittedName>
</protein>
<dbReference type="Gene3D" id="1.20.1260.10">
    <property type="match status" value="1"/>
</dbReference>
<comment type="caution">
    <text evidence="3">The sequence shown here is derived from an EMBL/GenBank/DDBJ whole genome shotgun (WGS) entry which is preliminary data.</text>
</comment>
<keyword evidence="1" id="KW-0175">Coiled coil</keyword>
<proteinExistence type="predicted"/>
<evidence type="ECO:0000313" key="3">
    <source>
        <dbReference type="EMBL" id="MCQ4923564.1"/>
    </source>
</evidence>
<feature type="region of interest" description="Disordered" evidence="2">
    <location>
        <begin position="80"/>
        <end position="99"/>
    </location>
</feature>
<sequence>MMQERDIVNDILAGAKASINTYTTAIMECSNQQLRSTLQTLRNEAEQMQYQLYQIAEQKGYYKPAPPANKNDVNQIKNTLTSAANSTNTTTTNTNQQMQ</sequence>
<accession>A0ABT1SAU0</accession>
<name>A0ABT1SAU0_9FIRM</name>
<gene>
    <name evidence="3" type="ORF">NE686_10730</name>
</gene>
<dbReference type="RefSeq" id="WP_246565914.1">
    <property type="nucleotide sequence ID" value="NZ_JAHLOH010000049.1"/>
</dbReference>
<dbReference type="Proteomes" id="UP001524478">
    <property type="component" value="Unassembled WGS sequence"/>
</dbReference>
<evidence type="ECO:0000256" key="2">
    <source>
        <dbReference type="SAM" id="MobiDB-lite"/>
    </source>
</evidence>
<keyword evidence="3" id="KW-0946">Virion</keyword>
<evidence type="ECO:0000256" key="1">
    <source>
        <dbReference type="SAM" id="Coils"/>
    </source>
</evidence>
<reference evidence="3 4" key="1">
    <citation type="submission" date="2022-06" db="EMBL/GenBank/DDBJ databases">
        <title>Isolation of gut microbiota from human fecal samples.</title>
        <authorList>
            <person name="Pamer E.G."/>
            <person name="Barat B."/>
            <person name="Waligurski E."/>
            <person name="Medina S."/>
            <person name="Paddock L."/>
            <person name="Mostad J."/>
        </authorList>
    </citation>
    <scope>NUCLEOTIDE SEQUENCE [LARGE SCALE GENOMIC DNA]</scope>
    <source>
        <strain evidence="3 4">DFI.7.95</strain>
    </source>
</reference>
<dbReference type="EMBL" id="JANGAC010000007">
    <property type="protein sequence ID" value="MCQ4923564.1"/>
    <property type="molecule type" value="Genomic_DNA"/>
</dbReference>
<evidence type="ECO:0000313" key="4">
    <source>
        <dbReference type="Proteomes" id="UP001524478"/>
    </source>
</evidence>